<proteinExistence type="predicted"/>
<feature type="chain" id="PRO_5045875370" evidence="5">
    <location>
        <begin position="22"/>
        <end position="662"/>
    </location>
</feature>
<keyword evidence="2 7" id="KW-0418">Kinase</keyword>
<dbReference type="InterPro" id="IPR011990">
    <property type="entry name" value="TPR-like_helical_dom_sf"/>
</dbReference>
<keyword evidence="4" id="KW-0472">Membrane</keyword>
<dbReference type="SMART" id="SM00387">
    <property type="entry name" value="HATPase_c"/>
    <property type="match status" value="1"/>
</dbReference>
<dbReference type="Pfam" id="PF07730">
    <property type="entry name" value="HisKA_3"/>
    <property type="match status" value="1"/>
</dbReference>
<dbReference type="PANTHER" id="PTHR24421">
    <property type="entry name" value="NITRATE/NITRITE SENSOR PROTEIN NARX-RELATED"/>
    <property type="match status" value="1"/>
</dbReference>
<dbReference type="InterPro" id="IPR003594">
    <property type="entry name" value="HATPase_dom"/>
</dbReference>
<dbReference type="CDD" id="cd16917">
    <property type="entry name" value="HATPase_UhpB-NarQ-NarX-like"/>
    <property type="match status" value="1"/>
</dbReference>
<feature type="transmembrane region" description="Helical" evidence="4">
    <location>
        <begin position="409"/>
        <end position="429"/>
    </location>
</feature>
<dbReference type="RefSeq" id="WP_202008305.1">
    <property type="nucleotide sequence ID" value="NZ_JAERRB010000002.1"/>
</dbReference>
<evidence type="ECO:0000256" key="2">
    <source>
        <dbReference type="ARBA" id="ARBA00022777"/>
    </source>
</evidence>
<comment type="caution">
    <text evidence="7">The sequence shown here is derived from an EMBL/GenBank/DDBJ whole genome shotgun (WGS) entry which is preliminary data.</text>
</comment>
<dbReference type="InterPro" id="IPR036890">
    <property type="entry name" value="HATPase_C_sf"/>
</dbReference>
<gene>
    <name evidence="7" type="ORF">JI741_06865</name>
</gene>
<name>A0ABS1KNA5_9BACT</name>
<dbReference type="GO" id="GO:0016301">
    <property type="term" value="F:kinase activity"/>
    <property type="evidence" value="ECO:0007669"/>
    <property type="project" value="UniProtKB-KW"/>
</dbReference>
<evidence type="ECO:0000256" key="5">
    <source>
        <dbReference type="SAM" id="SignalP"/>
    </source>
</evidence>
<organism evidence="7 8">
    <name type="scientific">Chryseolinea lacunae</name>
    <dbReference type="NCBI Taxonomy" id="2801331"/>
    <lineage>
        <taxon>Bacteria</taxon>
        <taxon>Pseudomonadati</taxon>
        <taxon>Bacteroidota</taxon>
        <taxon>Cytophagia</taxon>
        <taxon>Cytophagales</taxon>
        <taxon>Fulvivirgaceae</taxon>
        <taxon>Chryseolinea</taxon>
    </lineage>
</organism>
<dbReference type="SUPFAM" id="SSF48452">
    <property type="entry name" value="TPR-like"/>
    <property type="match status" value="1"/>
</dbReference>
<evidence type="ECO:0000256" key="4">
    <source>
        <dbReference type="SAM" id="Phobius"/>
    </source>
</evidence>
<dbReference type="SUPFAM" id="SSF55874">
    <property type="entry name" value="ATPase domain of HSP90 chaperone/DNA topoisomerase II/histidine kinase"/>
    <property type="match status" value="1"/>
</dbReference>
<dbReference type="PROSITE" id="PS50109">
    <property type="entry name" value="HIS_KIN"/>
    <property type="match status" value="1"/>
</dbReference>
<dbReference type="InterPro" id="IPR050482">
    <property type="entry name" value="Sensor_HK_TwoCompSys"/>
</dbReference>
<accession>A0ABS1KNA5</accession>
<keyword evidence="4" id="KW-0812">Transmembrane</keyword>
<feature type="domain" description="Histidine kinase" evidence="6">
    <location>
        <begin position="575"/>
        <end position="662"/>
    </location>
</feature>
<dbReference type="SUPFAM" id="SSF81901">
    <property type="entry name" value="HCP-like"/>
    <property type="match status" value="1"/>
</dbReference>
<protein>
    <submittedName>
        <fullName evidence="7">Sensor histidine kinase</fullName>
    </submittedName>
</protein>
<sequence length="662" mass="75656">MKALFLYATLALLCVATSASGQQHALDSLRQALRQNLSDKDRALTLMRMGVQYEGLDTAESMKSYRAAATVGRRAGLMLETGRIYLNMSFPLSARGDYKRVIAVLDSALYFLDRSKDPDTEFRRGQVIHTLGTAYRYQGDFKKFIEYMMKAVAIFEKADHQRSVLNAYLNIAMYYKDIAEYETMYAYTKKALIIARKLKRKDDLFKSYVFVMYALNQMNDYKQAKLYLDSCAMSYVPVDDFAVMVSYHLVGGLMYMNLFGQDSLTSHLDKAEAHFREGNVLGHQYNSRFNIVQTELQLARILSLRKKYGEAEQKLQALLATLKENEEPDQWTVAHDYLSRNYAESGQYKKAYESYLEYRGFQDSLSSEQNKRYASDLEKKYEAEKRDLQIKQLTTDKELQQLTIQKKNIINYVLVGGAVTLAAIFFLTFRGYKQRQRLQQQRINELETEKQLMATEAVLKGEERERTRLAQDLHDGLGGMLSGIKYALNTMKGNLIMTPENQQAFERSIDMLDSSIKEMRRVAHNMMPEALIRFGLDTALLDFCNDIDQSGALKVTYQSIGMEGAVLDQTTSITLYRVVQELIHNTMKHASATTALVQVSKVGRRVTVTVEDNGIGFDNDTLKTSEGMGWANIRHRIKFLKGTWDVNSRPGEGTSVHIELDV</sequence>
<keyword evidence="3" id="KW-0902">Two-component regulatory system</keyword>
<feature type="signal peptide" evidence="5">
    <location>
        <begin position="1"/>
        <end position="21"/>
    </location>
</feature>
<keyword evidence="8" id="KW-1185">Reference proteome</keyword>
<evidence type="ECO:0000313" key="8">
    <source>
        <dbReference type="Proteomes" id="UP000613030"/>
    </source>
</evidence>
<evidence type="ECO:0000256" key="1">
    <source>
        <dbReference type="ARBA" id="ARBA00022679"/>
    </source>
</evidence>
<keyword evidence="1" id="KW-0808">Transferase</keyword>
<dbReference type="Gene3D" id="1.25.40.10">
    <property type="entry name" value="Tetratricopeptide repeat domain"/>
    <property type="match status" value="2"/>
</dbReference>
<dbReference type="InterPro" id="IPR011712">
    <property type="entry name" value="Sig_transdc_His_kin_sub3_dim/P"/>
</dbReference>
<dbReference type="InterPro" id="IPR005467">
    <property type="entry name" value="His_kinase_dom"/>
</dbReference>
<reference evidence="7 8" key="1">
    <citation type="submission" date="2021-01" db="EMBL/GenBank/DDBJ databases">
        <title>Chryseolinea sp. Jin1 Genome sequencing and assembly.</title>
        <authorList>
            <person name="Kim I."/>
        </authorList>
    </citation>
    <scope>NUCLEOTIDE SEQUENCE [LARGE SCALE GENOMIC DNA]</scope>
    <source>
        <strain evidence="7 8">Jin1</strain>
    </source>
</reference>
<dbReference type="Gene3D" id="1.20.5.1930">
    <property type="match status" value="1"/>
</dbReference>
<evidence type="ECO:0000256" key="3">
    <source>
        <dbReference type="ARBA" id="ARBA00023012"/>
    </source>
</evidence>
<keyword evidence="5" id="KW-0732">Signal</keyword>
<dbReference type="EMBL" id="JAERRB010000002">
    <property type="protein sequence ID" value="MBL0740934.1"/>
    <property type="molecule type" value="Genomic_DNA"/>
</dbReference>
<evidence type="ECO:0000313" key="7">
    <source>
        <dbReference type="EMBL" id="MBL0740934.1"/>
    </source>
</evidence>
<dbReference type="Pfam" id="PF02518">
    <property type="entry name" value="HATPase_c"/>
    <property type="match status" value="1"/>
</dbReference>
<dbReference type="Proteomes" id="UP000613030">
    <property type="component" value="Unassembled WGS sequence"/>
</dbReference>
<evidence type="ECO:0000259" key="6">
    <source>
        <dbReference type="PROSITE" id="PS50109"/>
    </source>
</evidence>
<dbReference type="Gene3D" id="3.30.565.10">
    <property type="entry name" value="Histidine kinase-like ATPase, C-terminal domain"/>
    <property type="match status" value="1"/>
</dbReference>
<keyword evidence="4" id="KW-1133">Transmembrane helix</keyword>